<reference evidence="1" key="1">
    <citation type="journal article" date="2020" name="Nature">
        <title>Giant virus diversity and host interactions through global metagenomics.</title>
        <authorList>
            <person name="Schulz F."/>
            <person name="Roux S."/>
            <person name="Paez-Espino D."/>
            <person name="Jungbluth S."/>
            <person name="Walsh D.A."/>
            <person name="Denef V.J."/>
            <person name="McMahon K.D."/>
            <person name="Konstantinidis K.T."/>
            <person name="Eloe-Fadrosh E.A."/>
            <person name="Kyrpides N.C."/>
            <person name="Woyke T."/>
        </authorList>
    </citation>
    <scope>NUCLEOTIDE SEQUENCE</scope>
    <source>
        <strain evidence="1">GVMAG-S-1021933-23</strain>
    </source>
</reference>
<name>A0A6C0AEI2_9ZZZZ</name>
<accession>A0A6C0AEI2</accession>
<organism evidence="1">
    <name type="scientific">viral metagenome</name>
    <dbReference type="NCBI Taxonomy" id="1070528"/>
    <lineage>
        <taxon>unclassified sequences</taxon>
        <taxon>metagenomes</taxon>
        <taxon>organismal metagenomes</taxon>
    </lineage>
</organism>
<dbReference type="EMBL" id="MN740595">
    <property type="protein sequence ID" value="QHS78159.1"/>
    <property type="molecule type" value="Genomic_DNA"/>
</dbReference>
<evidence type="ECO:0000313" key="1">
    <source>
        <dbReference type="EMBL" id="QHS78159.1"/>
    </source>
</evidence>
<sequence>MGFTFSKNVPSDYFFEECMTLFEDCNFDNFVFEKYIDIFLCLIKHDPLSLFEKKYKYVLTKGVLGLGYKLYVQKVNESSVLVSSYNKGSREEVCAKFFVSNNIDLNSKVHISKFMSILKKKRIFIKEKTSDIFLEDDISIDIFSKKVTEIENGNMTNIGKKIEIESIKSQQVFVKKIQTLNKLEKCFSKLIIVL</sequence>
<proteinExistence type="predicted"/>
<protein>
    <submittedName>
        <fullName evidence="1">Uncharacterized protein</fullName>
    </submittedName>
</protein>
<dbReference type="AlphaFoldDB" id="A0A6C0AEI2"/>